<evidence type="ECO:0000256" key="10">
    <source>
        <dbReference type="ARBA" id="ARBA00022597"/>
    </source>
</evidence>
<feature type="domain" description="Phosphotransferase system enzyme I N-terminal" evidence="23">
    <location>
        <begin position="10"/>
        <end position="125"/>
    </location>
</feature>
<keyword evidence="25" id="KW-1185">Reference proteome</keyword>
<sequence length="563" mass="58692">MFEQHTVIYGIGVSPGTASAEAVKVLPAPGVDADEPASTDPAADSERIRAAMAAVTASLKQQAETAGPKARPILEATAQLASDRALAKAADKKLTAGAGVTRAVHEAVEDYATILSNLGGYMAERVTDLYDVRDRTICELRGLPKPGVPTIDEPSVLLAEDLAPADTVGLDPQLVVGIITAAGGPTSHTAILAAQLGIPAVVRAEGVMDVPEGTLVALDGGAGEVIVRPSDEEVDEMRRRTERRQAALAESTGPGRTADGYPVSLLANIGTAEDGAAATARDVEGTGLFRTEFLFLDHANAPTLEEQTETYSRVLEAFGTRRVVVRTLDAGADKPLAFANLGEEDNPALGRRGLRLSQAREDLLDTQLDALAAAFEATDRRADLRVMAPMVATMEEARWFADKARARQLPHVGIMIEVPAAAISAKQLLDVVDFASIGTNDLSQYTMAADRMQGALSELLSPWQPAVLTMIRTACRGGDATGKPIGVCGEAGGDPLLALVLVGLGVSSLSMAPSKIPAVRAALHMHDRATCQQMAAYAVDALTAADAKAAVAALANPKLEALL</sequence>
<evidence type="ECO:0000256" key="12">
    <source>
        <dbReference type="ARBA" id="ARBA00022683"/>
    </source>
</evidence>
<keyword evidence="9 17" id="KW-0963">Cytoplasm</keyword>
<name>A0A1H1VD79_9CORY</name>
<evidence type="ECO:0000256" key="18">
    <source>
        <dbReference type="PIRSR" id="PIRSR000732-1"/>
    </source>
</evidence>
<evidence type="ECO:0000256" key="13">
    <source>
        <dbReference type="ARBA" id="ARBA00022723"/>
    </source>
</evidence>
<evidence type="ECO:0000256" key="2">
    <source>
        <dbReference type="ARBA" id="ARBA00001946"/>
    </source>
</evidence>
<evidence type="ECO:0000256" key="16">
    <source>
        <dbReference type="ARBA" id="ARBA00033235"/>
    </source>
</evidence>
<keyword evidence="12 17" id="KW-0598">Phosphotransferase system</keyword>
<dbReference type="EMBL" id="LT629765">
    <property type="protein sequence ID" value="SDS82356.1"/>
    <property type="molecule type" value="Genomic_DNA"/>
</dbReference>
<dbReference type="InterPro" id="IPR036618">
    <property type="entry name" value="PtsI_HPr-bd_sf"/>
</dbReference>
<dbReference type="Gene3D" id="3.50.30.10">
    <property type="entry name" value="Phosphohistidine domain"/>
    <property type="match status" value="1"/>
</dbReference>
<dbReference type="RefSeq" id="WP_019194774.1">
    <property type="nucleotide sequence ID" value="NZ_LT629765.1"/>
</dbReference>
<evidence type="ECO:0000259" key="21">
    <source>
        <dbReference type="Pfam" id="PF00391"/>
    </source>
</evidence>
<dbReference type="EC" id="2.7.3.9" evidence="6 17"/>
<dbReference type="Proteomes" id="UP000182237">
    <property type="component" value="Chromosome I"/>
</dbReference>
<evidence type="ECO:0000256" key="1">
    <source>
        <dbReference type="ARBA" id="ARBA00000683"/>
    </source>
</evidence>
<feature type="domain" description="PEP-utilising enzyme mobile" evidence="21">
    <location>
        <begin position="152"/>
        <end position="223"/>
    </location>
</feature>
<feature type="binding site" evidence="19">
    <location>
        <position position="290"/>
    </location>
    <ligand>
        <name>phosphoenolpyruvate</name>
        <dbReference type="ChEBI" id="CHEBI:58702"/>
    </ligand>
</feature>
<evidence type="ECO:0000256" key="9">
    <source>
        <dbReference type="ARBA" id="ARBA00022490"/>
    </source>
</evidence>
<dbReference type="PRINTS" id="PR01736">
    <property type="entry name" value="PHPHTRNFRASE"/>
</dbReference>
<keyword evidence="10 17" id="KW-0762">Sugar transport</keyword>
<dbReference type="PANTHER" id="PTHR46244">
    <property type="entry name" value="PHOSPHOENOLPYRUVATE-PROTEIN PHOSPHOTRANSFERASE"/>
    <property type="match status" value="1"/>
</dbReference>
<evidence type="ECO:0000313" key="24">
    <source>
        <dbReference type="EMBL" id="SDS82356.1"/>
    </source>
</evidence>
<dbReference type="GO" id="GO:0016301">
    <property type="term" value="F:kinase activity"/>
    <property type="evidence" value="ECO:0007669"/>
    <property type="project" value="UniProtKB-KW"/>
</dbReference>
<evidence type="ECO:0000256" key="19">
    <source>
        <dbReference type="PIRSR" id="PIRSR000732-2"/>
    </source>
</evidence>
<dbReference type="InterPro" id="IPR008279">
    <property type="entry name" value="PEP-util_enz_mobile_dom"/>
</dbReference>
<evidence type="ECO:0000256" key="7">
    <source>
        <dbReference type="ARBA" id="ARBA00016544"/>
    </source>
</evidence>
<dbReference type="Gene3D" id="3.20.20.60">
    <property type="entry name" value="Phosphoenolpyruvate-binding domains"/>
    <property type="match status" value="1"/>
</dbReference>
<comment type="cofactor">
    <cofactor evidence="2 17 20">
        <name>Mg(2+)</name>
        <dbReference type="ChEBI" id="CHEBI:18420"/>
    </cofactor>
</comment>
<dbReference type="Gene3D" id="1.10.274.10">
    <property type="entry name" value="PtsI, HPr-binding domain"/>
    <property type="match status" value="1"/>
</dbReference>
<dbReference type="PANTHER" id="PTHR46244:SF3">
    <property type="entry name" value="PHOSPHOENOLPYRUVATE-PROTEIN PHOSPHOTRANSFERASE"/>
    <property type="match status" value="1"/>
</dbReference>
<evidence type="ECO:0000256" key="14">
    <source>
        <dbReference type="ARBA" id="ARBA00022777"/>
    </source>
</evidence>
<dbReference type="eggNOG" id="COG1080">
    <property type="taxonomic scope" value="Bacteria"/>
</dbReference>
<dbReference type="NCBIfam" id="TIGR01417">
    <property type="entry name" value="PTS_I_fam"/>
    <property type="match status" value="1"/>
</dbReference>
<dbReference type="STRING" id="1203190.GCA_000312345_01982"/>
<dbReference type="OrthoDB" id="9765468at2"/>
<dbReference type="InterPro" id="IPR024692">
    <property type="entry name" value="PTS_EI"/>
</dbReference>
<evidence type="ECO:0000256" key="6">
    <source>
        <dbReference type="ARBA" id="ARBA00012232"/>
    </source>
</evidence>
<feature type="binding site" evidence="19">
    <location>
        <position position="326"/>
    </location>
    <ligand>
        <name>phosphoenolpyruvate</name>
        <dbReference type="ChEBI" id="CHEBI:58702"/>
    </ligand>
</feature>
<feature type="binding site" evidence="19">
    <location>
        <begin position="440"/>
        <end position="441"/>
    </location>
    <ligand>
        <name>phosphoenolpyruvate</name>
        <dbReference type="ChEBI" id="CHEBI:58702"/>
    </ligand>
</feature>
<dbReference type="Pfam" id="PF00391">
    <property type="entry name" value="PEP-utilizers"/>
    <property type="match status" value="1"/>
</dbReference>
<dbReference type="GO" id="GO:0046872">
    <property type="term" value="F:metal ion binding"/>
    <property type="evidence" value="ECO:0007669"/>
    <property type="project" value="UniProtKB-KW"/>
</dbReference>
<keyword evidence="8 17" id="KW-0813">Transport</keyword>
<dbReference type="GO" id="GO:0005737">
    <property type="term" value="C:cytoplasm"/>
    <property type="evidence" value="ECO:0007669"/>
    <property type="project" value="UniProtKB-SubCell"/>
</dbReference>
<dbReference type="InterPro" id="IPR036637">
    <property type="entry name" value="Phosphohistidine_dom_sf"/>
</dbReference>
<evidence type="ECO:0000313" key="25">
    <source>
        <dbReference type="Proteomes" id="UP000182237"/>
    </source>
</evidence>
<dbReference type="AlphaFoldDB" id="A0A1H1VD79"/>
<gene>
    <name evidence="24" type="ORF">SAMN04488539_2472</name>
</gene>
<dbReference type="GO" id="GO:0009401">
    <property type="term" value="P:phosphoenolpyruvate-dependent sugar phosphotransferase system"/>
    <property type="evidence" value="ECO:0007669"/>
    <property type="project" value="UniProtKB-KW"/>
</dbReference>
<organism evidence="24 25">
    <name type="scientific">Corynebacterium timonense</name>
    <dbReference type="NCBI Taxonomy" id="441500"/>
    <lineage>
        <taxon>Bacteria</taxon>
        <taxon>Bacillati</taxon>
        <taxon>Actinomycetota</taxon>
        <taxon>Actinomycetes</taxon>
        <taxon>Mycobacteriales</taxon>
        <taxon>Corynebacteriaceae</taxon>
        <taxon>Corynebacterium</taxon>
    </lineage>
</organism>
<keyword evidence="13 17" id="KW-0479">Metal-binding</keyword>
<dbReference type="InterPro" id="IPR006318">
    <property type="entry name" value="PTS_EI-like"/>
</dbReference>
<evidence type="ECO:0000256" key="4">
    <source>
        <dbReference type="ARBA" id="ARBA00004496"/>
    </source>
</evidence>
<evidence type="ECO:0000256" key="20">
    <source>
        <dbReference type="PIRSR" id="PIRSR000732-3"/>
    </source>
</evidence>
<dbReference type="Pfam" id="PF02896">
    <property type="entry name" value="PEP-utilizers_C"/>
    <property type="match status" value="1"/>
</dbReference>
<dbReference type="InterPro" id="IPR008731">
    <property type="entry name" value="PTS_EIN"/>
</dbReference>
<comment type="catalytic activity">
    <reaction evidence="1 17">
        <text>L-histidyl-[protein] + phosphoenolpyruvate = N(pros)-phospho-L-histidyl-[protein] + pyruvate</text>
        <dbReference type="Rhea" id="RHEA:23880"/>
        <dbReference type="Rhea" id="RHEA-COMP:9745"/>
        <dbReference type="Rhea" id="RHEA-COMP:9746"/>
        <dbReference type="ChEBI" id="CHEBI:15361"/>
        <dbReference type="ChEBI" id="CHEBI:29979"/>
        <dbReference type="ChEBI" id="CHEBI:58702"/>
        <dbReference type="ChEBI" id="CHEBI:64837"/>
        <dbReference type="EC" id="2.7.3.9"/>
    </reaction>
</comment>
<evidence type="ECO:0000256" key="5">
    <source>
        <dbReference type="ARBA" id="ARBA00007837"/>
    </source>
</evidence>
<accession>A0A1H1VD79</accession>
<evidence type="ECO:0000256" key="8">
    <source>
        <dbReference type="ARBA" id="ARBA00022448"/>
    </source>
</evidence>
<feature type="binding site" evidence="20">
    <location>
        <position position="417"/>
    </location>
    <ligand>
        <name>Mg(2+)</name>
        <dbReference type="ChEBI" id="CHEBI:18420"/>
    </ligand>
</feature>
<feature type="domain" description="PEP-utilising enzyme C-terminal" evidence="22">
    <location>
        <begin position="253"/>
        <end position="524"/>
    </location>
</feature>
<evidence type="ECO:0000256" key="17">
    <source>
        <dbReference type="PIRNR" id="PIRNR000732"/>
    </source>
</evidence>
<proteinExistence type="inferred from homology"/>
<feature type="binding site" evidence="19">
    <location>
        <position position="451"/>
    </location>
    <ligand>
        <name>phosphoenolpyruvate</name>
        <dbReference type="ChEBI" id="CHEBI:58702"/>
    </ligand>
</feature>
<evidence type="ECO:0000259" key="22">
    <source>
        <dbReference type="Pfam" id="PF02896"/>
    </source>
</evidence>
<evidence type="ECO:0000256" key="3">
    <source>
        <dbReference type="ARBA" id="ARBA00002728"/>
    </source>
</evidence>
<evidence type="ECO:0000259" key="23">
    <source>
        <dbReference type="Pfam" id="PF05524"/>
    </source>
</evidence>
<feature type="binding site" evidence="20">
    <location>
        <position position="441"/>
    </location>
    <ligand>
        <name>Mg(2+)</name>
        <dbReference type="ChEBI" id="CHEBI:18420"/>
    </ligand>
</feature>
<evidence type="ECO:0000256" key="15">
    <source>
        <dbReference type="ARBA" id="ARBA00022842"/>
    </source>
</evidence>
<keyword evidence="15 17" id="KW-0460">Magnesium</keyword>
<feature type="active site" description="Proton donor" evidence="18">
    <location>
        <position position="488"/>
    </location>
</feature>
<dbReference type="InterPro" id="IPR015813">
    <property type="entry name" value="Pyrv/PenolPyrv_kinase-like_dom"/>
</dbReference>
<comment type="similarity">
    <text evidence="5 17">Belongs to the PEP-utilizing enzyme family.</text>
</comment>
<comment type="function">
    <text evidence="3 17">General (non sugar-specific) component of the phosphoenolpyruvate-dependent sugar phosphotransferase system (sugar PTS). This major carbohydrate active-transport system catalyzes the phosphorylation of incoming sugar substrates concomitantly with their translocation across the cell membrane. Enzyme I transfers the phosphoryl group from phosphoenolpyruvate (PEP) to the phosphoryl carrier protein (HPr).</text>
</comment>
<dbReference type="SUPFAM" id="SSF47831">
    <property type="entry name" value="Enzyme I of the PEP:sugar phosphotransferase system HPr-binding (sub)domain"/>
    <property type="match status" value="1"/>
</dbReference>
<reference evidence="24 25" key="1">
    <citation type="submission" date="2016-10" db="EMBL/GenBank/DDBJ databases">
        <authorList>
            <person name="de Groot N.N."/>
        </authorList>
    </citation>
    <scope>NUCLEOTIDE SEQUENCE [LARGE SCALE GENOMIC DNA]</scope>
    <source>
        <strain evidence="24 25">DSM 45434</strain>
    </source>
</reference>
<dbReference type="InterPro" id="IPR000121">
    <property type="entry name" value="PEP_util_C"/>
</dbReference>
<dbReference type="SUPFAM" id="SSF51621">
    <property type="entry name" value="Phosphoenolpyruvate/pyruvate domain"/>
    <property type="match status" value="1"/>
</dbReference>
<dbReference type="SUPFAM" id="SSF52009">
    <property type="entry name" value="Phosphohistidine domain"/>
    <property type="match status" value="1"/>
</dbReference>
<dbReference type="InterPro" id="IPR050499">
    <property type="entry name" value="PEP-utilizing_PTS_enzyme"/>
</dbReference>
<evidence type="ECO:0000256" key="11">
    <source>
        <dbReference type="ARBA" id="ARBA00022679"/>
    </source>
</evidence>
<comment type="subcellular location">
    <subcellularLocation>
        <location evidence="4 17">Cytoplasm</location>
    </subcellularLocation>
</comment>
<feature type="active site" description="Tele-phosphohistidine intermediate" evidence="18">
    <location>
        <position position="188"/>
    </location>
</feature>
<dbReference type="Pfam" id="PF05524">
    <property type="entry name" value="PEP-utilisers_N"/>
    <property type="match status" value="1"/>
</dbReference>
<keyword evidence="11 17" id="KW-0808">Transferase</keyword>
<keyword evidence="14 17" id="KW-0418">Kinase</keyword>
<dbReference type="GO" id="GO:0008965">
    <property type="term" value="F:phosphoenolpyruvate-protein phosphotransferase activity"/>
    <property type="evidence" value="ECO:0007669"/>
    <property type="project" value="UniProtKB-EC"/>
</dbReference>
<dbReference type="InterPro" id="IPR040442">
    <property type="entry name" value="Pyrv_kinase-like_dom_sf"/>
</dbReference>
<dbReference type="PIRSF" id="PIRSF000732">
    <property type="entry name" value="PTS_enzyme_I"/>
    <property type="match status" value="1"/>
</dbReference>
<protein>
    <recommendedName>
        <fullName evidence="7 17">Phosphoenolpyruvate-protein phosphotransferase</fullName>
        <ecNumber evidence="6 17">2.7.3.9</ecNumber>
    </recommendedName>
    <alternativeName>
        <fullName evidence="16 17">Phosphotransferase system, enzyme I</fullName>
    </alternativeName>
</protein>